<evidence type="ECO:0000313" key="2">
    <source>
        <dbReference type="Proteomes" id="UP000317573"/>
    </source>
</evidence>
<gene>
    <name evidence="1" type="ORF">L618_000300003450</name>
</gene>
<proteinExistence type="predicted"/>
<dbReference type="AlphaFoldDB" id="A0A562E1N6"/>
<comment type="caution">
    <text evidence="1">The sequence shown here is derived from an EMBL/GenBank/DDBJ whole genome shotgun (WGS) entry which is preliminary data.</text>
</comment>
<organism evidence="1 2">
    <name type="scientific">Rhodococcus rhodochrous J45</name>
    <dbReference type="NCBI Taxonomy" id="935266"/>
    <lineage>
        <taxon>Bacteria</taxon>
        <taxon>Bacillati</taxon>
        <taxon>Actinomycetota</taxon>
        <taxon>Actinomycetes</taxon>
        <taxon>Mycobacteriales</taxon>
        <taxon>Nocardiaceae</taxon>
        <taxon>Rhodococcus</taxon>
    </lineage>
</organism>
<dbReference type="Proteomes" id="UP000317573">
    <property type="component" value="Unassembled WGS sequence"/>
</dbReference>
<accession>A0A562E1N6</accession>
<dbReference type="EMBL" id="VLJT01000028">
    <property type="protein sequence ID" value="TWH15771.1"/>
    <property type="molecule type" value="Genomic_DNA"/>
</dbReference>
<sequence length="92" mass="9996">MDEPEIVVDVARGDATLSREIVTSLRSIADATGDPSFAKLVEQVTSGELGVRELAGTEVFSSMLDRLVAPVLESLKETTFEDLVEEHPNPHM</sequence>
<reference evidence="1 2" key="1">
    <citation type="submission" date="2019-07" db="EMBL/GenBank/DDBJ databases">
        <title>Genome sequencing of lignin-degrading bacterial isolates.</title>
        <authorList>
            <person name="Gladden J."/>
        </authorList>
    </citation>
    <scope>NUCLEOTIDE SEQUENCE [LARGE SCALE GENOMIC DNA]</scope>
    <source>
        <strain evidence="1 2">J45</strain>
    </source>
</reference>
<name>A0A562E1N6_RHORH</name>
<dbReference type="RefSeq" id="WP_145692340.1">
    <property type="nucleotide sequence ID" value="NZ_VLJT01000028.1"/>
</dbReference>
<protein>
    <submittedName>
        <fullName evidence="1">Uncharacterized protein</fullName>
    </submittedName>
</protein>
<evidence type="ECO:0000313" key="1">
    <source>
        <dbReference type="EMBL" id="TWH15771.1"/>
    </source>
</evidence>